<evidence type="ECO:0000259" key="1">
    <source>
        <dbReference type="PROSITE" id="PS50995"/>
    </source>
</evidence>
<proteinExistence type="predicted"/>
<dbReference type="PROSITE" id="PS50995">
    <property type="entry name" value="HTH_MARR_2"/>
    <property type="match status" value="1"/>
</dbReference>
<dbReference type="RefSeq" id="WP_358134296.1">
    <property type="nucleotide sequence ID" value="NZ_JBFALK010000009.1"/>
</dbReference>
<protein>
    <submittedName>
        <fullName evidence="2">MarR family transcriptional regulator</fullName>
    </submittedName>
</protein>
<dbReference type="PRINTS" id="PR00598">
    <property type="entry name" value="HTHMARR"/>
</dbReference>
<dbReference type="Pfam" id="PF01047">
    <property type="entry name" value="MarR"/>
    <property type="match status" value="1"/>
</dbReference>
<dbReference type="Proteomes" id="UP001551675">
    <property type="component" value="Unassembled WGS sequence"/>
</dbReference>
<dbReference type="PANTHER" id="PTHR33164:SF106">
    <property type="entry name" value="TRANSCRIPTIONAL REGULATORY PROTEIN"/>
    <property type="match status" value="1"/>
</dbReference>
<dbReference type="InterPro" id="IPR036390">
    <property type="entry name" value="WH_DNA-bd_sf"/>
</dbReference>
<dbReference type="InterPro" id="IPR036388">
    <property type="entry name" value="WH-like_DNA-bd_sf"/>
</dbReference>
<organism evidence="2 3">
    <name type="scientific">Microtetraspora glauca</name>
    <dbReference type="NCBI Taxonomy" id="1996"/>
    <lineage>
        <taxon>Bacteria</taxon>
        <taxon>Bacillati</taxon>
        <taxon>Actinomycetota</taxon>
        <taxon>Actinomycetes</taxon>
        <taxon>Streptosporangiales</taxon>
        <taxon>Streptosporangiaceae</taxon>
        <taxon>Microtetraspora</taxon>
    </lineage>
</organism>
<feature type="domain" description="HTH marR-type" evidence="1">
    <location>
        <begin position="1"/>
        <end position="131"/>
    </location>
</feature>
<dbReference type="SUPFAM" id="SSF46785">
    <property type="entry name" value="Winged helix' DNA-binding domain"/>
    <property type="match status" value="1"/>
</dbReference>
<dbReference type="SMART" id="SM00347">
    <property type="entry name" value="HTH_MARR"/>
    <property type="match status" value="1"/>
</dbReference>
<dbReference type="InterPro" id="IPR039422">
    <property type="entry name" value="MarR/SlyA-like"/>
</dbReference>
<comment type="caution">
    <text evidence="2">The sequence shown here is derived from an EMBL/GenBank/DDBJ whole genome shotgun (WGS) entry which is preliminary data.</text>
</comment>
<dbReference type="PANTHER" id="PTHR33164">
    <property type="entry name" value="TRANSCRIPTIONAL REGULATOR, MARR FAMILY"/>
    <property type="match status" value="1"/>
</dbReference>
<keyword evidence="3" id="KW-1185">Reference proteome</keyword>
<dbReference type="Gene3D" id="1.10.10.10">
    <property type="entry name" value="Winged helix-like DNA-binding domain superfamily/Winged helix DNA-binding domain"/>
    <property type="match status" value="1"/>
</dbReference>
<name>A0ABV3GG73_MICGL</name>
<evidence type="ECO:0000313" key="2">
    <source>
        <dbReference type="EMBL" id="MEV0970586.1"/>
    </source>
</evidence>
<dbReference type="InterPro" id="IPR000835">
    <property type="entry name" value="HTH_MarR-typ"/>
</dbReference>
<sequence length="143" mass="15753">MQGDGQRLAAGLIRLLHAMSAGLDLNPTDFQCYMLLRSAGAMTPGEIAQWLKLATGSVTGLIDRMEARGLVVRDRHPEDRRKVVVRLADPSGSMSAEDNPLGIRDAMTAMHARYSEVELEIIADWLNRLGDTLNEISAGMYRE</sequence>
<evidence type="ECO:0000313" key="3">
    <source>
        <dbReference type="Proteomes" id="UP001551675"/>
    </source>
</evidence>
<dbReference type="EMBL" id="JBFALK010000009">
    <property type="protein sequence ID" value="MEV0970586.1"/>
    <property type="molecule type" value="Genomic_DNA"/>
</dbReference>
<gene>
    <name evidence="2" type="ORF">AB0I59_18280</name>
</gene>
<reference evidence="2 3" key="1">
    <citation type="submission" date="2024-06" db="EMBL/GenBank/DDBJ databases">
        <title>The Natural Products Discovery Center: Release of the First 8490 Sequenced Strains for Exploring Actinobacteria Biosynthetic Diversity.</title>
        <authorList>
            <person name="Kalkreuter E."/>
            <person name="Kautsar S.A."/>
            <person name="Yang D."/>
            <person name="Bader C.D."/>
            <person name="Teijaro C.N."/>
            <person name="Fluegel L."/>
            <person name="Davis C.M."/>
            <person name="Simpson J.R."/>
            <person name="Lauterbach L."/>
            <person name="Steele A.D."/>
            <person name="Gui C."/>
            <person name="Meng S."/>
            <person name="Li G."/>
            <person name="Viehrig K."/>
            <person name="Ye F."/>
            <person name="Su P."/>
            <person name="Kiefer A.F."/>
            <person name="Nichols A."/>
            <person name="Cepeda A.J."/>
            <person name="Yan W."/>
            <person name="Fan B."/>
            <person name="Jiang Y."/>
            <person name="Adhikari A."/>
            <person name="Zheng C.-J."/>
            <person name="Schuster L."/>
            <person name="Cowan T.M."/>
            <person name="Smanski M.J."/>
            <person name="Chevrette M.G."/>
            <person name="De Carvalho L.P.S."/>
            <person name="Shen B."/>
        </authorList>
    </citation>
    <scope>NUCLEOTIDE SEQUENCE [LARGE SCALE GENOMIC DNA]</scope>
    <source>
        <strain evidence="2 3">NPDC050100</strain>
    </source>
</reference>
<accession>A0ABV3GG73</accession>